<evidence type="ECO:0000256" key="1">
    <source>
        <dbReference type="ARBA" id="ARBA00002579"/>
    </source>
</evidence>
<evidence type="ECO:0000256" key="3">
    <source>
        <dbReference type="ARBA" id="ARBA00020019"/>
    </source>
</evidence>
<evidence type="ECO:0000259" key="6">
    <source>
        <dbReference type="PROSITE" id="PS50893"/>
    </source>
</evidence>
<dbReference type="InterPro" id="IPR015854">
    <property type="entry name" value="ABC_transpr_LolD-like"/>
</dbReference>
<evidence type="ECO:0000256" key="5">
    <source>
        <dbReference type="ARBA" id="ARBA00022840"/>
    </source>
</evidence>
<dbReference type="FunFam" id="3.40.50.300:FF:000056">
    <property type="entry name" value="Cell division ATP-binding protein FtsE"/>
    <property type="match status" value="1"/>
</dbReference>
<reference evidence="7" key="2">
    <citation type="journal article" date="2024" name="Antonie Van Leeuwenhoek">
        <title>Roseihalotalea indica gen. nov., sp. nov., a halophilic Bacteroidetes from mesopelagic Southwest Indian Ocean with higher carbohydrate metabolic potential.</title>
        <authorList>
            <person name="Chen B."/>
            <person name="Zhang M."/>
            <person name="Lin D."/>
            <person name="Ye J."/>
            <person name="Tang K."/>
        </authorList>
    </citation>
    <scope>NUCLEOTIDE SEQUENCE</scope>
    <source>
        <strain evidence="7">TK19036</strain>
    </source>
</reference>
<dbReference type="PROSITE" id="PS00211">
    <property type="entry name" value="ABC_TRANSPORTER_1"/>
    <property type="match status" value="1"/>
</dbReference>
<dbReference type="SUPFAM" id="SSF52540">
    <property type="entry name" value="P-loop containing nucleoside triphosphate hydrolases"/>
    <property type="match status" value="1"/>
</dbReference>
<comment type="function">
    <text evidence="1">Part of the ABC transporter FtsEX involved in cellular division. Important for assembly or stability of the septal ring.</text>
</comment>
<dbReference type="GO" id="GO:0016887">
    <property type="term" value="F:ATP hydrolysis activity"/>
    <property type="evidence" value="ECO:0007669"/>
    <property type="project" value="InterPro"/>
</dbReference>
<sequence>MEETPFSDKPVVDVRNACIFQEHQVVLEDVHFSVAKGEFVYLVGRTGSGKSSLLRTLYADLPLRLGEMDVAGYSIKHMNRSDVPFLRRRLGIIFQDFQLFSDRSVDENLNFVMKATGWKDRAKMKKRLAEVLMQVGLGSAGTKLPHQLSGGEQQRVAIARSLINEPVLLVADEPTGNLDPNVSEGILKLFQEINERGTTVLMATHSHEFVRNYPARVLKCEHGRLLDSQREDFELSSQY</sequence>
<dbReference type="PANTHER" id="PTHR24220:SF470">
    <property type="entry name" value="CELL DIVISION ATP-BINDING PROTEIN FTSE"/>
    <property type="match status" value="1"/>
</dbReference>
<gene>
    <name evidence="7" type="ORF">K4G66_26025</name>
</gene>
<dbReference type="EMBL" id="CP120682">
    <property type="protein sequence ID" value="WKN35830.1"/>
    <property type="molecule type" value="Genomic_DNA"/>
</dbReference>
<dbReference type="GO" id="GO:0022857">
    <property type="term" value="F:transmembrane transporter activity"/>
    <property type="evidence" value="ECO:0007669"/>
    <property type="project" value="TreeGrafter"/>
</dbReference>
<dbReference type="Pfam" id="PF00005">
    <property type="entry name" value="ABC_tran"/>
    <property type="match status" value="1"/>
</dbReference>
<evidence type="ECO:0000256" key="4">
    <source>
        <dbReference type="ARBA" id="ARBA00022741"/>
    </source>
</evidence>
<dbReference type="SMART" id="SM00382">
    <property type="entry name" value="AAA"/>
    <property type="match status" value="1"/>
</dbReference>
<accession>A0AA49JG38</accession>
<reference evidence="7" key="1">
    <citation type="journal article" date="2023" name="Comput. Struct. Biotechnol. J.">
        <title>Discovery of a novel marine Bacteroidetes with a rich repertoire of carbohydrate-active enzymes.</title>
        <authorList>
            <person name="Chen B."/>
            <person name="Liu G."/>
            <person name="Chen Q."/>
            <person name="Wang H."/>
            <person name="Liu L."/>
            <person name="Tang K."/>
        </authorList>
    </citation>
    <scope>NUCLEOTIDE SEQUENCE</scope>
    <source>
        <strain evidence="7">TK19036</strain>
    </source>
</reference>
<evidence type="ECO:0000313" key="7">
    <source>
        <dbReference type="EMBL" id="WKN35830.1"/>
    </source>
</evidence>
<evidence type="ECO:0000256" key="2">
    <source>
        <dbReference type="ARBA" id="ARBA00005417"/>
    </source>
</evidence>
<dbReference type="PANTHER" id="PTHR24220">
    <property type="entry name" value="IMPORT ATP-BINDING PROTEIN"/>
    <property type="match status" value="1"/>
</dbReference>
<dbReference type="GO" id="GO:0005524">
    <property type="term" value="F:ATP binding"/>
    <property type="evidence" value="ECO:0007669"/>
    <property type="project" value="UniProtKB-KW"/>
</dbReference>
<dbReference type="InterPro" id="IPR027417">
    <property type="entry name" value="P-loop_NTPase"/>
</dbReference>
<comment type="similarity">
    <text evidence="2">Belongs to the ABC transporter superfamily.</text>
</comment>
<dbReference type="Gene3D" id="3.40.50.300">
    <property type="entry name" value="P-loop containing nucleotide triphosphate hydrolases"/>
    <property type="match status" value="1"/>
</dbReference>
<dbReference type="GO" id="GO:0005886">
    <property type="term" value="C:plasma membrane"/>
    <property type="evidence" value="ECO:0007669"/>
    <property type="project" value="TreeGrafter"/>
</dbReference>
<keyword evidence="4" id="KW-0547">Nucleotide-binding</keyword>
<name>A0AA49JG38_9BACT</name>
<dbReference type="InterPro" id="IPR003593">
    <property type="entry name" value="AAA+_ATPase"/>
</dbReference>
<feature type="domain" description="ABC transporter" evidence="6">
    <location>
        <begin position="12"/>
        <end position="238"/>
    </location>
</feature>
<protein>
    <recommendedName>
        <fullName evidence="3">Cell division ATP-binding protein FtsE</fullName>
    </recommendedName>
</protein>
<dbReference type="AlphaFoldDB" id="A0AA49JG38"/>
<dbReference type="InterPro" id="IPR003439">
    <property type="entry name" value="ABC_transporter-like_ATP-bd"/>
</dbReference>
<proteinExistence type="inferred from homology"/>
<keyword evidence="5 7" id="KW-0067">ATP-binding</keyword>
<dbReference type="InterPro" id="IPR017871">
    <property type="entry name" value="ABC_transporter-like_CS"/>
</dbReference>
<dbReference type="PROSITE" id="PS50893">
    <property type="entry name" value="ABC_TRANSPORTER_2"/>
    <property type="match status" value="1"/>
</dbReference>
<organism evidence="7">
    <name type="scientific">Roseihalotalea indica</name>
    <dbReference type="NCBI Taxonomy" id="2867963"/>
    <lineage>
        <taxon>Bacteria</taxon>
        <taxon>Pseudomonadati</taxon>
        <taxon>Bacteroidota</taxon>
        <taxon>Cytophagia</taxon>
        <taxon>Cytophagales</taxon>
        <taxon>Catalimonadaceae</taxon>
        <taxon>Roseihalotalea</taxon>
    </lineage>
</organism>